<reference evidence="11 12" key="1">
    <citation type="submission" date="2017-05" db="EMBL/GenBank/DDBJ databases">
        <authorList>
            <person name="Varghese N."/>
            <person name="Submissions S."/>
        </authorList>
    </citation>
    <scope>NUCLEOTIDE SEQUENCE [LARGE SCALE GENOMIC DNA]</scope>
    <source>
        <strain evidence="11 12">DSM 21194</strain>
    </source>
</reference>
<evidence type="ECO:0000256" key="5">
    <source>
        <dbReference type="ARBA" id="ARBA00022946"/>
    </source>
</evidence>
<dbReference type="FunFam" id="2.40.110.10:FF:000002">
    <property type="entry name" value="Acyl-CoA dehydrogenase fadE12"/>
    <property type="match status" value="1"/>
</dbReference>
<dbReference type="GO" id="GO:0004361">
    <property type="term" value="F:glutaryl-CoA dehydrogenase activity"/>
    <property type="evidence" value="ECO:0007669"/>
    <property type="project" value="TreeGrafter"/>
</dbReference>
<dbReference type="Gene3D" id="1.10.540.10">
    <property type="entry name" value="Acyl-CoA dehydrogenase/oxidase, N-terminal domain"/>
    <property type="match status" value="1"/>
</dbReference>
<dbReference type="InterPro" id="IPR009100">
    <property type="entry name" value="AcylCoA_DH/oxidase_NM_dom_sf"/>
</dbReference>
<dbReference type="Gene3D" id="2.40.110.10">
    <property type="entry name" value="Butyryl-CoA Dehydrogenase, subunit A, domain 2"/>
    <property type="match status" value="1"/>
</dbReference>
<protein>
    <submittedName>
        <fullName evidence="11">Glutaryl-CoA dehydrogenase</fullName>
    </submittedName>
</protein>
<dbReference type="PANTHER" id="PTHR42807:SF1">
    <property type="entry name" value="GLUTARYL-COA DEHYDROGENASE, MITOCHONDRIAL"/>
    <property type="match status" value="1"/>
</dbReference>
<dbReference type="Pfam" id="PF02770">
    <property type="entry name" value="Acyl-CoA_dh_M"/>
    <property type="match status" value="1"/>
</dbReference>
<evidence type="ECO:0000256" key="3">
    <source>
        <dbReference type="ARBA" id="ARBA00022630"/>
    </source>
</evidence>
<feature type="domain" description="Acyl-CoA oxidase/dehydrogenase middle" evidence="9">
    <location>
        <begin position="135"/>
        <end position="231"/>
    </location>
</feature>
<dbReference type="FunFam" id="1.10.540.10:FF:000002">
    <property type="entry name" value="Acyl-CoA dehydrogenase FadE19"/>
    <property type="match status" value="1"/>
</dbReference>
<evidence type="ECO:0000313" key="11">
    <source>
        <dbReference type="EMBL" id="SMO51295.1"/>
    </source>
</evidence>
<feature type="domain" description="Acyl-CoA dehydrogenase/oxidase C-terminal" evidence="8">
    <location>
        <begin position="250"/>
        <end position="390"/>
    </location>
</feature>
<dbReference type="GO" id="GO:0046949">
    <property type="term" value="P:fatty-acyl-CoA biosynthetic process"/>
    <property type="evidence" value="ECO:0007669"/>
    <property type="project" value="TreeGrafter"/>
</dbReference>
<evidence type="ECO:0000256" key="2">
    <source>
        <dbReference type="ARBA" id="ARBA00009347"/>
    </source>
</evidence>
<proteinExistence type="inferred from homology"/>
<dbReference type="InterPro" id="IPR013786">
    <property type="entry name" value="AcylCoA_DH/ox_N"/>
</dbReference>
<dbReference type="Pfam" id="PF02771">
    <property type="entry name" value="Acyl-CoA_dh_N"/>
    <property type="match status" value="1"/>
</dbReference>
<dbReference type="Pfam" id="PF00441">
    <property type="entry name" value="Acyl-CoA_dh_1"/>
    <property type="match status" value="1"/>
</dbReference>
<evidence type="ECO:0000256" key="1">
    <source>
        <dbReference type="ARBA" id="ARBA00001974"/>
    </source>
</evidence>
<dbReference type="OrthoDB" id="9802867at2"/>
<dbReference type="AlphaFoldDB" id="A0A521BW39"/>
<dbReference type="GO" id="GO:0000062">
    <property type="term" value="F:fatty-acyl-CoA binding"/>
    <property type="evidence" value="ECO:0007669"/>
    <property type="project" value="TreeGrafter"/>
</dbReference>
<evidence type="ECO:0000259" key="9">
    <source>
        <dbReference type="Pfam" id="PF02770"/>
    </source>
</evidence>
<dbReference type="InterPro" id="IPR006091">
    <property type="entry name" value="Acyl-CoA_Oxase/DH_mid-dom"/>
</dbReference>
<evidence type="ECO:0000256" key="7">
    <source>
        <dbReference type="RuleBase" id="RU362125"/>
    </source>
</evidence>
<evidence type="ECO:0000256" key="6">
    <source>
        <dbReference type="ARBA" id="ARBA00023002"/>
    </source>
</evidence>
<evidence type="ECO:0000259" key="8">
    <source>
        <dbReference type="Pfam" id="PF00441"/>
    </source>
</evidence>
<evidence type="ECO:0000259" key="10">
    <source>
        <dbReference type="Pfam" id="PF02771"/>
    </source>
</evidence>
<dbReference type="GO" id="GO:0033539">
    <property type="term" value="P:fatty acid beta-oxidation using acyl-CoA dehydrogenase"/>
    <property type="evidence" value="ECO:0007669"/>
    <property type="project" value="TreeGrafter"/>
</dbReference>
<sequence>MARNSFNINDPFLFESELGEEDRMIMETARDYAQSKLEPRALKGNQEEYFDPAIAKEMGELGLLGAAIDPEYGGSGVSQTAYGLIAREVERVDSGYRSFMSVQSSLVMLPISKFGTEEQKERFLPSLAKGELIGCFGLTEPDHGSDPGAMTTTALKTDGGWILNGAKMWITNSPIADVAIVWAKAKANKSDEGVIRGFIVEKEMDGFSAPATKHKMSLRASETGELVFEDVFVPQKNVFPDVTGLKGPFACLNSARYGIAWGTVGAAEFCYQKARQYVLDRKQFGYPIGANQLPQTKLANMLTDITQMQLLAWRLGKLKDEGRDHHSMVSLAKRNNCGRALDIARTARDMHGANGITGDYRVMHHVMNLESVNTYEGTYDIHGLILGREITDIQAFVPRGNNMPEK</sequence>
<feature type="domain" description="Acyl-CoA dehydrogenase/oxidase N-terminal" evidence="10">
    <location>
        <begin position="20"/>
        <end position="131"/>
    </location>
</feature>
<dbReference type="EMBL" id="FXTH01000004">
    <property type="protein sequence ID" value="SMO51295.1"/>
    <property type="molecule type" value="Genomic_DNA"/>
</dbReference>
<keyword evidence="3 7" id="KW-0285">Flavoprotein</keyword>
<dbReference type="CDD" id="cd01151">
    <property type="entry name" value="GCD"/>
    <property type="match status" value="1"/>
</dbReference>
<gene>
    <name evidence="11" type="ORF">SAMN06265218_10471</name>
</gene>
<keyword evidence="5" id="KW-0809">Transit peptide</keyword>
<keyword evidence="6 7" id="KW-0560">Oxidoreductase</keyword>
<dbReference type="InterPro" id="IPR046373">
    <property type="entry name" value="Acyl-CoA_Oxase/DH_mid-dom_sf"/>
</dbReference>
<dbReference type="InterPro" id="IPR037069">
    <property type="entry name" value="AcylCoA_DH/ox_N_sf"/>
</dbReference>
<dbReference type="SUPFAM" id="SSF56645">
    <property type="entry name" value="Acyl-CoA dehydrogenase NM domain-like"/>
    <property type="match status" value="1"/>
</dbReference>
<dbReference type="InterPro" id="IPR036250">
    <property type="entry name" value="AcylCo_DH-like_C"/>
</dbReference>
<accession>A0A521BW39</accession>
<dbReference type="SUPFAM" id="SSF47203">
    <property type="entry name" value="Acyl-CoA dehydrogenase C-terminal domain-like"/>
    <property type="match status" value="1"/>
</dbReference>
<name>A0A521BW39_9BACT</name>
<dbReference type="Proteomes" id="UP000317593">
    <property type="component" value="Unassembled WGS sequence"/>
</dbReference>
<keyword evidence="12" id="KW-1185">Reference proteome</keyword>
<comment type="similarity">
    <text evidence="2 7">Belongs to the acyl-CoA dehydrogenase family.</text>
</comment>
<dbReference type="RefSeq" id="WP_142713594.1">
    <property type="nucleotide sequence ID" value="NZ_FXTH01000004.1"/>
</dbReference>
<dbReference type="GO" id="GO:0050660">
    <property type="term" value="F:flavin adenine dinucleotide binding"/>
    <property type="evidence" value="ECO:0007669"/>
    <property type="project" value="InterPro"/>
</dbReference>
<comment type="cofactor">
    <cofactor evidence="1 7">
        <name>FAD</name>
        <dbReference type="ChEBI" id="CHEBI:57692"/>
    </cofactor>
</comment>
<dbReference type="PANTHER" id="PTHR42807">
    <property type="entry name" value="GLUTARYL-COA DEHYDROGENASE, MITOCHONDRIAL"/>
    <property type="match status" value="1"/>
</dbReference>
<dbReference type="InterPro" id="IPR052033">
    <property type="entry name" value="Glutaryl-CoA_DH_mitochondrial"/>
</dbReference>
<evidence type="ECO:0000256" key="4">
    <source>
        <dbReference type="ARBA" id="ARBA00022827"/>
    </source>
</evidence>
<evidence type="ECO:0000313" key="12">
    <source>
        <dbReference type="Proteomes" id="UP000317593"/>
    </source>
</evidence>
<keyword evidence="4 7" id="KW-0274">FAD</keyword>
<dbReference type="Gene3D" id="1.20.140.10">
    <property type="entry name" value="Butyryl-CoA Dehydrogenase, subunit A, domain 3"/>
    <property type="match status" value="1"/>
</dbReference>
<organism evidence="11 12">
    <name type="scientific">Fodinibius sediminis</name>
    <dbReference type="NCBI Taxonomy" id="1214077"/>
    <lineage>
        <taxon>Bacteria</taxon>
        <taxon>Pseudomonadati</taxon>
        <taxon>Balneolota</taxon>
        <taxon>Balneolia</taxon>
        <taxon>Balneolales</taxon>
        <taxon>Balneolaceae</taxon>
        <taxon>Fodinibius</taxon>
    </lineage>
</organism>
<dbReference type="InterPro" id="IPR009075">
    <property type="entry name" value="AcylCo_DH/oxidase_C"/>
</dbReference>